<feature type="region of interest" description="Disordered" evidence="2">
    <location>
        <begin position="370"/>
        <end position="395"/>
    </location>
</feature>
<dbReference type="InterPro" id="IPR001206">
    <property type="entry name" value="Diacylglycerol_kinase_cat_dom"/>
</dbReference>
<reference evidence="4" key="1">
    <citation type="journal article" date="2021" name="Sci. Rep.">
        <title>Diploid genomic architecture of Nitzschia inconspicua, an elite biomass production diatom.</title>
        <authorList>
            <person name="Oliver A."/>
            <person name="Podell S."/>
            <person name="Pinowska A."/>
            <person name="Traller J.C."/>
            <person name="Smith S.R."/>
            <person name="McClure R."/>
            <person name="Beliaev A."/>
            <person name="Bohutskyi P."/>
            <person name="Hill E.A."/>
            <person name="Rabines A."/>
            <person name="Zheng H."/>
            <person name="Allen L.Z."/>
            <person name="Kuo A."/>
            <person name="Grigoriev I.V."/>
            <person name="Allen A.E."/>
            <person name="Hazlebeck D."/>
            <person name="Allen E.E."/>
        </authorList>
    </citation>
    <scope>NUCLEOTIDE SEQUENCE</scope>
    <source>
        <strain evidence="4">Hildebrandi</strain>
    </source>
</reference>
<dbReference type="EMBL" id="JAGRRH010000013">
    <property type="protein sequence ID" value="KAG7359503.1"/>
    <property type="molecule type" value="Genomic_DNA"/>
</dbReference>
<reference evidence="4" key="2">
    <citation type="submission" date="2021-04" db="EMBL/GenBank/DDBJ databases">
        <authorList>
            <person name="Podell S."/>
        </authorList>
    </citation>
    <scope>NUCLEOTIDE SEQUENCE</scope>
    <source>
        <strain evidence="4">Hildebrandi</strain>
    </source>
</reference>
<feature type="coiled-coil region" evidence="1">
    <location>
        <begin position="54"/>
        <end position="84"/>
    </location>
</feature>
<dbReference type="Proteomes" id="UP000693970">
    <property type="component" value="Unassembled WGS sequence"/>
</dbReference>
<gene>
    <name evidence="4" type="ORF">IV203_002660</name>
    <name evidence="5" type="ORF">IV203_034601</name>
</gene>
<dbReference type="OrthoDB" id="336240at2759"/>
<protein>
    <submittedName>
        <fullName evidence="5">ATP-NAD kinase-like domain containing protein</fullName>
    </submittedName>
    <submittedName>
        <fullName evidence="4">Diacylglycerol kinase catalytic domain containing protein</fullName>
    </submittedName>
</protein>
<evidence type="ECO:0000313" key="4">
    <source>
        <dbReference type="EMBL" id="KAG7338931.1"/>
    </source>
</evidence>
<evidence type="ECO:0000313" key="6">
    <source>
        <dbReference type="Proteomes" id="UP000693970"/>
    </source>
</evidence>
<evidence type="ECO:0000259" key="3">
    <source>
        <dbReference type="PROSITE" id="PS50146"/>
    </source>
</evidence>
<name>A0A9K3K8I4_9STRA</name>
<sequence>MKDYLVLITVDDDEKRNNNCNKNDNNTDSTSVTELLSWTREHIALLSTTTVTMMVKTQAVADRLVQEIDALNEEKRRKDEANRDDKMPSFQWQLEIEVLLQEDESNGNYENFERSTSDIWDLLLVNKILSQGSINSSYHVVGVFVFPGQIKNTQTLSSTAALDNLSRICQYSQPSIPLALNRTTASLCVKALFHTRVAYVIFNPAAGQRPAEEDLATLKQVLEPYMRLKIFLTEKDRSVADQASEIVNLIRQEQTQQLVQSTASCGSRVSDIPDNKFMIIASGGDGTVSAIAGATLNSGIPVGIVPRGTANAFSVALGIPTDSVESACQLILRRTVRLVDGALLSAELLWHSSLLDEDDVEAFHNQSMEDVVPRENSDGQPSAAEDTSDQPHPALLQHIPKSSRWINHAGLGFEAGLVDNATRELKDKFGNLAYTIGAAQQIFRDEQFRCTFVVDGDDSTEKTVETNIITIANVDPPSSIFAQGFGKVLPDDGLFEVTIGTASGLEGIRELATLMANAIVRDKLGSDTILCFRCRQIKVTCDPPQKLLVDGEVIRDMDTVTFTCVPKGLKIIAPVPPKDNR</sequence>
<dbReference type="AlphaFoldDB" id="A0A9K3K8I4"/>
<dbReference type="GO" id="GO:0008929">
    <property type="term" value="F:methylglyoxal synthase activity"/>
    <property type="evidence" value="ECO:0007669"/>
    <property type="project" value="InterPro"/>
</dbReference>
<evidence type="ECO:0000256" key="2">
    <source>
        <dbReference type="SAM" id="MobiDB-lite"/>
    </source>
</evidence>
<dbReference type="PANTHER" id="PTHR30492:SF0">
    <property type="entry name" value="METHYLGLYOXAL SYNTHASE"/>
    <property type="match status" value="1"/>
</dbReference>
<evidence type="ECO:0000313" key="5">
    <source>
        <dbReference type="EMBL" id="KAG7359503.1"/>
    </source>
</evidence>
<dbReference type="PROSITE" id="PS50146">
    <property type="entry name" value="DAGK"/>
    <property type="match status" value="1"/>
</dbReference>
<comment type="caution">
    <text evidence="4">The sequence shown here is derived from an EMBL/GenBank/DDBJ whole genome shotgun (WGS) entry which is preliminary data.</text>
</comment>
<dbReference type="Pfam" id="PF00781">
    <property type="entry name" value="DAGK_cat"/>
    <property type="match status" value="1"/>
</dbReference>
<proteinExistence type="predicted"/>
<dbReference type="EMBL" id="JAGRRH010000045">
    <property type="protein sequence ID" value="KAG7338931.1"/>
    <property type="molecule type" value="Genomic_DNA"/>
</dbReference>
<dbReference type="GO" id="GO:0005829">
    <property type="term" value="C:cytosol"/>
    <property type="evidence" value="ECO:0007669"/>
    <property type="project" value="TreeGrafter"/>
</dbReference>
<accession>A0A9K3K8I4</accession>
<organism evidence="4 6">
    <name type="scientific">Nitzschia inconspicua</name>
    <dbReference type="NCBI Taxonomy" id="303405"/>
    <lineage>
        <taxon>Eukaryota</taxon>
        <taxon>Sar</taxon>
        <taxon>Stramenopiles</taxon>
        <taxon>Ochrophyta</taxon>
        <taxon>Bacillariophyta</taxon>
        <taxon>Bacillariophyceae</taxon>
        <taxon>Bacillariophycidae</taxon>
        <taxon>Bacillariales</taxon>
        <taxon>Bacillariaceae</taxon>
        <taxon>Nitzschia</taxon>
    </lineage>
</organism>
<dbReference type="GO" id="GO:0016301">
    <property type="term" value="F:kinase activity"/>
    <property type="evidence" value="ECO:0007669"/>
    <property type="project" value="UniProtKB-KW"/>
</dbReference>
<keyword evidence="1" id="KW-0175">Coiled coil</keyword>
<keyword evidence="6" id="KW-1185">Reference proteome</keyword>
<dbReference type="InterPro" id="IPR004363">
    <property type="entry name" value="Methylgl_synth"/>
</dbReference>
<keyword evidence="4" id="KW-0808">Transferase</keyword>
<dbReference type="Pfam" id="PF19279">
    <property type="entry name" value="YegS_C"/>
    <property type="match status" value="1"/>
</dbReference>
<dbReference type="PANTHER" id="PTHR30492">
    <property type="entry name" value="METHYLGLYOXAL SYNTHASE"/>
    <property type="match status" value="1"/>
</dbReference>
<feature type="domain" description="DAGKc" evidence="3">
    <location>
        <begin position="193"/>
        <end position="348"/>
    </location>
</feature>
<dbReference type="InterPro" id="IPR045540">
    <property type="entry name" value="YegS/DAGK_C"/>
</dbReference>
<keyword evidence="4" id="KW-0418">Kinase</keyword>
<dbReference type="SMART" id="SM00046">
    <property type="entry name" value="DAGKc"/>
    <property type="match status" value="1"/>
</dbReference>
<evidence type="ECO:0000256" key="1">
    <source>
        <dbReference type="SAM" id="Coils"/>
    </source>
</evidence>
<dbReference type="GO" id="GO:0019242">
    <property type="term" value="P:methylglyoxal biosynthetic process"/>
    <property type="evidence" value="ECO:0007669"/>
    <property type="project" value="InterPro"/>
</dbReference>